<dbReference type="EnsemblMetazoa" id="tetur10g02940.1">
    <property type="protein sequence ID" value="tetur10g02940.1"/>
    <property type="gene ID" value="tetur10g02940"/>
</dbReference>
<keyword evidence="12" id="KW-0833">Ubl conjugation pathway</keyword>
<keyword evidence="10" id="KW-0227">DNA damage</keyword>
<protein>
    <recommendedName>
        <fullName evidence="5">RING-type E3 ubiquitin transferase</fullName>
        <ecNumber evidence="5">2.3.2.27</ecNumber>
    </recommendedName>
</protein>
<dbReference type="Proteomes" id="UP000015104">
    <property type="component" value="Unassembled WGS sequence"/>
</dbReference>
<evidence type="ECO:0000256" key="4">
    <source>
        <dbReference type="ARBA" id="ARBA00004906"/>
    </source>
</evidence>
<dbReference type="OrthoDB" id="5600418at2759"/>
<dbReference type="SMART" id="SM00184">
    <property type="entry name" value="RING"/>
    <property type="match status" value="1"/>
</dbReference>
<dbReference type="InterPro" id="IPR013083">
    <property type="entry name" value="Znf_RING/FYVE/PHD"/>
</dbReference>
<dbReference type="InterPro" id="IPR015943">
    <property type="entry name" value="WD40/YVTN_repeat-like_dom_sf"/>
</dbReference>
<keyword evidence="13" id="KW-0862">Zinc</keyword>
<evidence type="ECO:0000256" key="11">
    <source>
        <dbReference type="ARBA" id="ARBA00022771"/>
    </source>
</evidence>
<evidence type="ECO:0000256" key="12">
    <source>
        <dbReference type="ARBA" id="ARBA00022786"/>
    </source>
</evidence>
<dbReference type="GO" id="GO:0008270">
    <property type="term" value="F:zinc ion binding"/>
    <property type="evidence" value="ECO:0007669"/>
    <property type="project" value="UniProtKB-KW"/>
</dbReference>
<evidence type="ECO:0000256" key="13">
    <source>
        <dbReference type="ARBA" id="ARBA00022833"/>
    </source>
</evidence>
<keyword evidence="15" id="KW-0539">Nucleus</keyword>
<dbReference type="GO" id="GO:0005737">
    <property type="term" value="C:cytoplasm"/>
    <property type="evidence" value="ECO:0007669"/>
    <property type="project" value="UniProtKB-SubCell"/>
</dbReference>
<dbReference type="GO" id="GO:0036297">
    <property type="term" value="P:interstrand cross-link repair"/>
    <property type="evidence" value="ECO:0007669"/>
    <property type="project" value="InterPro"/>
</dbReference>
<dbReference type="GO" id="GO:0016567">
    <property type="term" value="P:protein ubiquitination"/>
    <property type="evidence" value="ECO:0007669"/>
    <property type="project" value="InterPro"/>
</dbReference>
<evidence type="ECO:0000256" key="2">
    <source>
        <dbReference type="ARBA" id="ARBA00004322"/>
    </source>
</evidence>
<evidence type="ECO:0000256" key="15">
    <source>
        <dbReference type="ARBA" id="ARBA00023242"/>
    </source>
</evidence>
<dbReference type="PANTHER" id="PTHR16047:SF7">
    <property type="entry name" value="E3 UBIQUITIN-PROTEIN LIGASE RFWD3"/>
    <property type="match status" value="1"/>
</dbReference>
<evidence type="ECO:0000256" key="8">
    <source>
        <dbReference type="ARBA" id="ARBA00022679"/>
    </source>
</evidence>
<dbReference type="CDD" id="cd16450">
    <property type="entry name" value="mRING-C3HGC3_RFWD3"/>
    <property type="match status" value="1"/>
</dbReference>
<dbReference type="GO" id="GO:0061630">
    <property type="term" value="F:ubiquitin protein ligase activity"/>
    <property type="evidence" value="ECO:0007669"/>
    <property type="project" value="UniProtKB-EC"/>
</dbReference>
<comment type="pathway">
    <text evidence="4">Protein modification; protein ubiquitination.</text>
</comment>
<evidence type="ECO:0000256" key="17">
    <source>
        <dbReference type="SAM" id="MobiDB-lite"/>
    </source>
</evidence>
<evidence type="ECO:0000256" key="3">
    <source>
        <dbReference type="ARBA" id="ARBA00004496"/>
    </source>
</evidence>
<dbReference type="InterPro" id="IPR001841">
    <property type="entry name" value="Znf_RING"/>
</dbReference>
<sequence>MEVEECSSSKETQTSAGPFERYLSTIFDNQSENYSGLTLCSICSEPWVQDTDHRIVSLKCGHLFGESCINKWFGSTKHGGQKCPECQAPVRRPDIRTLFAKTVVAVDKSEELKLENIARKEATLLAMAEIEKNSITTNIKLFQTQLQGLKIQRQELLLKLERLKARSGVKPVAGFEPSDQPMSEGSEVESKGSVYSPSIEASNLTPGNFVKVHDFELFSHGDCRLLVSSNTYNILACSQKSNIDLFDGYGIRTVGYSDFRPKMFIPLHKAQIKDIVFHPSEPILLTASIDKTVKQTHTHQGSVISTCCVEDAAWSCCWNESSPTSFFVGLKNGQVLEFDVRALHHPLNELKTSEKLPVASLSYVKNNVMTGVICTRLRGSEFYAFKTANISERYPMPIMGNFTSAYYDNPSANFLISSRPFKRSANISHSVYNLRFAFSESEDSYLFQCYPVAEYLGGIRADHVLRSKIYAHPNGNGHIVCVGDQDANGFIVFDSNLITPLLKMKIGSPVFDTSLIKPPNTDPHLFCLTDNKLIVHKWSA</sequence>
<proteinExistence type="predicted"/>
<evidence type="ECO:0000256" key="5">
    <source>
        <dbReference type="ARBA" id="ARBA00012483"/>
    </source>
</evidence>
<reference evidence="20" key="1">
    <citation type="submission" date="2011-08" db="EMBL/GenBank/DDBJ databases">
        <authorList>
            <person name="Rombauts S."/>
        </authorList>
    </citation>
    <scope>NUCLEOTIDE SEQUENCE</scope>
    <source>
        <strain evidence="20">London</strain>
    </source>
</reference>
<evidence type="ECO:0000256" key="16">
    <source>
        <dbReference type="PROSITE-ProRule" id="PRU00175"/>
    </source>
</evidence>
<dbReference type="GO" id="GO:0016605">
    <property type="term" value="C:PML body"/>
    <property type="evidence" value="ECO:0007669"/>
    <property type="project" value="UniProtKB-SubCell"/>
</dbReference>
<dbReference type="STRING" id="32264.T1KFF5"/>
<keyword evidence="6" id="KW-0963">Cytoplasm</keyword>
<evidence type="ECO:0000313" key="19">
    <source>
        <dbReference type="EnsemblMetazoa" id="tetur10g02940.1"/>
    </source>
</evidence>
<feature type="region of interest" description="Disordered" evidence="17">
    <location>
        <begin position="171"/>
        <end position="191"/>
    </location>
</feature>
<name>T1KFF5_TETUR</name>
<dbReference type="InterPro" id="IPR036322">
    <property type="entry name" value="WD40_repeat_dom_sf"/>
</dbReference>
<dbReference type="Pfam" id="PF13639">
    <property type="entry name" value="zf-RING_2"/>
    <property type="match status" value="1"/>
</dbReference>
<keyword evidence="20" id="KW-1185">Reference proteome</keyword>
<dbReference type="InterPro" id="IPR056527">
    <property type="entry name" value="WD40_RFWD3"/>
</dbReference>
<reference evidence="19" key="2">
    <citation type="submission" date="2015-06" db="UniProtKB">
        <authorList>
            <consortium name="EnsemblMetazoa"/>
        </authorList>
    </citation>
    <scope>IDENTIFICATION</scope>
</reference>
<keyword evidence="14" id="KW-0234">DNA repair</keyword>
<comment type="catalytic activity">
    <reaction evidence="1">
        <text>S-ubiquitinyl-[E2 ubiquitin-conjugating enzyme]-L-cysteine + [acceptor protein]-L-lysine = [E2 ubiquitin-conjugating enzyme]-L-cysteine + N(6)-ubiquitinyl-[acceptor protein]-L-lysine.</text>
        <dbReference type="EC" id="2.3.2.27"/>
    </reaction>
</comment>
<dbReference type="PROSITE" id="PS50089">
    <property type="entry name" value="ZF_RING_2"/>
    <property type="match status" value="1"/>
</dbReference>
<dbReference type="EC" id="2.3.2.27" evidence="5"/>
<evidence type="ECO:0000259" key="18">
    <source>
        <dbReference type="PROSITE" id="PS50089"/>
    </source>
</evidence>
<keyword evidence="11 16" id="KW-0863">Zinc-finger</keyword>
<feature type="domain" description="RING-type" evidence="18">
    <location>
        <begin position="40"/>
        <end position="87"/>
    </location>
</feature>
<dbReference type="Pfam" id="PF23419">
    <property type="entry name" value="WD40_RFWD3"/>
    <property type="match status" value="1"/>
</dbReference>
<dbReference type="SUPFAM" id="SSF50978">
    <property type="entry name" value="WD40 repeat-like"/>
    <property type="match status" value="1"/>
</dbReference>
<dbReference type="InterPro" id="IPR037381">
    <property type="entry name" value="RFWD3"/>
</dbReference>
<accession>T1KFF5</accession>
<dbReference type="AlphaFoldDB" id="T1KFF5"/>
<dbReference type="OMA" id="CCRFSPF"/>
<dbReference type="PANTHER" id="PTHR16047">
    <property type="entry name" value="RFWD3 PROTEIN"/>
    <property type="match status" value="1"/>
</dbReference>
<dbReference type="SMART" id="SM00320">
    <property type="entry name" value="WD40"/>
    <property type="match status" value="2"/>
</dbReference>
<organism evidence="19 20">
    <name type="scientific">Tetranychus urticae</name>
    <name type="common">Two-spotted spider mite</name>
    <dbReference type="NCBI Taxonomy" id="32264"/>
    <lineage>
        <taxon>Eukaryota</taxon>
        <taxon>Metazoa</taxon>
        <taxon>Ecdysozoa</taxon>
        <taxon>Arthropoda</taxon>
        <taxon>Chelicerata</taxon>
        <taxon>Arachnida</taxon>
        <taxon>Acari</taxon>
        <taxon>Acariformes</taxon>
        <taxon>Trombidiformes</taxon>
        <taxon>Prostigmata</taxon>
        <taxon>Eleutherengona</taxon>
        <taxon>Raphignathae</taxon>
        <taxon>Tetranychoidea</taxon>
        <taxon>Tetranychidae</taxon>
        <taxon>Tetranychus</taxon>
    </lineage>
</organism>
<dbReference type="KEGG" id="tut:107363684"/>
<evidence type="ECO:0000256" key="14">
    <source>
        <dbReference type="ARBA" id="ARBA00023204"/>
    </source>
</evidence>
<keyword evidence="9" id="KW-0677">Repeat</keyword>
<dbReference type="eggNOG" id="KOG1645">
    <property type="taxonomic scope" value="Eukaryota"/>
</dbReference>
<evidence type="ECO:0000256" key="1">
    <source>
        <dbReference type="ARBA" id="ARBA00000900"/>
    </source>
</evidence>
<evidence type="ECO:0000313" key="20">
    <source>
        <dbReference type="Proteomes" id="UP000015104"/>
    </source>
</evidence>
<dbReference type="EMBL" id="CAEY01000036">
    <property type="status" value="NOT_ANNOTATED_CDS"/>
    <property type="molecule type" value="Genomic_DNA"/>
</dbReference>
<gene>
    <name evidence="19" type="primary">107363684</name>
</gene>
<evidence type="ECO:0000256" key="7">
    <source>
        <dbReference type="ARBA" id="ARBA00022574"/>
    </source>
</evidence>
<dbReference type="InterPro" id="IPR001680">
    <property type="entry name" value="WD40_rpt"/>
</dbReference>
<comment type="subcellular location">
    <subcellularLocation>
        <location evidence="3">Cytoplasm</location>
    </subcellularLocation>
    <subcellularLocation>
        <location evidence="2">Nucleus</location>
        <location evidence="2">PML body</location>
    </subcellularLocation>
</comment>
<dbReference type="Gene3D" id="3.30.40.10">
    <property type="entry name" value="Zinc/RING finger domain, C3HC4 (zinc finger)"/>
    <property type="match status" value="1"/>
</dbReference>
<keyword evidence="8" id="KW-0808">Transferase</keyword>
<evidence type="ECO:0000256" key="10">
    <source>
        <dbReference type="ARBA" id="ARBA00022763"/>
    </source>
</evidence>
<evidence type="ECO:0000256" key="6">
    <source>
        <dbReference type="ARBA" id="ARBA00022490"/>
    </source>
</evidence>
<dbReference type="Gene3D" id="2.130.10.10">
    <property type="entry name" value="YVTN repeat-like/Quinoprotein amine dehydrogenase"/>
    <property type="match status" value="1"/>
</dbReference>
<keyword evidence="7" id="KW-0853">WD repeat</keyword>
<dbReference type="SUPFAM" id="SSF57850">
    <property type="entry name" value="RING/U-box"/>
    <property type="match status" value="1"/>
</dbReference>
<keyword evidence="11 16" id="KW-0479">Metal-binding</keyword>
<evidence type="ECO:0000256" key="9">
    <source>
        <dbReference type="ARBA" id="ARBA00022737"/>
    </source>
</evidence>
<dbReference type="HOGENOM" id="CLU_021009_2_1_1"/>